<name>A0A2X2W8X4_9FIRM</name>
<keyword evidence="1" id="KW-0812">Transmembrane</keyword>
<evidence type="ECO:0000256" key="1">
    <source>
        <dbReference type="SAM" id="Phobius"/>
    </source>
</evidence>
<gene>
    <name evidence="2" type="ORF">NCTC11224_01447</name>
</gene>
<evidence type="ECO:0000313" key="2">
    <source>
        <dbReference type="EMBL" id="SQB10140.1"/>
    </source>
</evidence>
<dbReference type="Pfam" id="PF13630">
    <property type="entry name" value="SdpI"/>
    <property type="match status" value="1"/>
</dbReference>
<proteinExistence type="predicted"/>
<dbReference type="InterPro" id="IPR025962">
    <property type="entry name" value="SdpI/YhfL"/>
</dbReference>
<organism evidence="2 3">
    <name type="scientific">Enterocloster clostridioformis</name>
    <dbReference type="NCBI Taxonomy" id="1531"/>
    <lineage>
        <taxon>Bacteria</taxon>
        <taxon>Bacillati</taxon>
        <taxon>Bacillota</taxon>
        <taxon>Clostridia</taxon>
        <taxon>Lachnospirales</taxon>
        <taxon>Lachnospiraceae</taxon>
        <taxon>Enterocloster</taxon>
    </lineage>
</organism>
<keyword evidence="1" id="KW-1133">Transmembrane helix</keyword>
<evidence type="ECO:0000313" key="3">
    <source>
        <dbReference type="Proteomes" id="UP000251853"/>
    </source>
</evidence>
<feature type="transmembrane region" description="Helical" evidence="1">
    <location>
        <begin position="87"/>
        <end position="108"/>
    </location>
</feature>
<sequence length="136" mass="15550">MGFWLFMLAMDILIPITMIGFGWMFMHKVPQKINHAFGYRSYMSLINKDTWAFAHKYCGRIWYICGIYMIPVSVVSLLFVIGKSVNIIGRVGGILCAVQSLLLAGAVIPTEIKLKKVFDCNGKRRELKNEIQGMRR</sequence>
<dbReference type="Proteomes" id="UP000251853">
    <property type="component" value="Unassembled WGS sequence"/>
</dbReference>
<feature type="transmembrane region" description="Helical" evidence="1">
    <location>
        <begin position="6"/>
        <end position="26"/>
    </location>
</feature>
<keyword evidence="1" id="KW-0472">Membrane</keyword>
<reference evidence="2 3" key="1">
    <citation type="submission" date="2018-06" db="EMBL/GenBank/DDBJ databases">
        <authorList>
            <consortium name="Pathogen Informatics"/>
            <person name="Doyle S."/>
        </authorList>
    </citation>
    <scope>NUCLEOTIDE SEQUENCE [LARGE SCALE GENOMIC DNA]</scope>
    <source>
        <strain evidence="2 3">NCTC11224</strain>
    </source>
</reference>
<dbReference type="AlphaFoldDB" id="A0A2X2W8X4"/>
<protein>
    <submittedName>
        <fullName evidence="2">SdpI/YhfL protein family</fullName>
    </submittedName>
</protein>
<accession>A0A2X2W8X4</accession>
<dbReference type="RefSeq" id="WP_112481639.1">
    <property type="nucleotide sequence ID" value="NZ_JAIWZC010000001.1"/>
</dbReference>
<feature type="transmembrane region" description="Helical" evidence="1">
    <location>
        <begin position="61"/>
        <end position="81"/>
    </location>
</feature>
<keyword evidence="3" id="KW-1185">Reference proteome</keyword>
<dbReference type="EMBL" id="UAVW01000003">
    <property type="protein sequence ID" value="SQB10140.1"/>
    <property type="molecule type" value="Genomic_DNA"/>
</dbReference>